<dbReference type="CDD" id="cd03801">
    <property type="entry name" value="GT4_PimA-like"/>
    <property type="match status" value="1"/>
</dbReference>
<name>A0ABW5SFW8_9FLAO</name>
<dbReference type="RefSeq" id="WP_379048365.1">
    <property type="nucleotide sequence ID" value="NZ_JBHULZ010000041.1"/>
</dbReference>
<organism evidence="2 3">
    <name type="scientific">Mesonia sediminis</name>
    <dbReference type="NCBI Taxonomy" id="1703946"/>
    <lineage>
        <taxon>Bacteria</taxon>
        <taxon>Pseudomonadati</taxon>
        <taxon>Bacteroidota</taxon>
        <taxon>Flavobacteriia</taxon>
        <taxon>Flavobacteriales</taxon>
        <taxon>Flavobacteriaceae</taxon>
        <taxon>Mesonia</taxon>
    </lineage>
</organism>
<keyword evidence="3" id="KW-1185">Reference proteome</keyword>
<dbReference type="SUPFAM" id="SSF53756">
    <property type="entry name" value="UDP-Glycosyltransferase/glycogen phosphorylase"/>
    <property type="match status" value="1"/>
</dbReference>
<protein>
    <submittedName>
        <fullName evidence="2">Glycosyltransferase family 4 protein</fullName>
        <ecNumber evidence="2">2.4.-.-</ecNumber>
    </submittedName>
</protein>
<sequence>MKIAILHPFTPKAAGVVESSVATYHSQPHLKSLKRYKDKTQNACEIHYLTSKFSSYNYDFEGITYRFFPVDFKFNNDHKKWKKQQSKKCLKFYQKSTPDVSIINMSGHSSPFSYDLSKVILNKGKKYIAMLGGQHYSDNDRNREYYKNAHHILVHTHLQKQSMEKLEMFKDLDIRVFPLGVDCDVFKPSQKNTTQAKLLYVGRIVEWKRIHLAIEALDKLVNNGFEKASLDIIGPVFSEPYLDKLKKLVEDKGLDNKVNFLGHKEHNELVRYFQEADLFMLPSDKETFGMVMIEAMACGTPVAGIDCPGGPKDVITSGINGLLSQPENYAQTVLEYFKDEKKSYEVSKNAKEKAITDFSLDKTYQVLESSINDALSNE</sequence>
<feature type="domain" description="Glycosyl transferase family 1" evidence="1">
    <location>
        <begin position="186"/>
        <end position="352"/>
    </location>
</feature>
<dbReference type="Gene3D" id="3.40.50.2000">
    <property type="entry name" value="Glycogen Phosphorylase B"/>
    <property type="match status" value="2"/>
</dbReference>
<dbReference type="GO" id="GO:0016757">
    <property type="term" value="F:glycosyltransferase activity"/>
    <property type="evidence" value="ECO:0007669"/>
    <property type="project" value="UniProtKB-KW"/>
</dbReference>
<dbReference type="EMBL" id="JBHULZ010000041">
    <property type="protein sequence ID" value="MFD2698601.1"/>
    <property type="molecule type" value="Genomic_DNA"/>
</dbReference>
<dbReference type="InterPro" id="IPR050194">
    <property type="entry name" value="Glycosyltransferase_grp1"/>
</dbReference>
<proteinExistence type="predicted"/>
<dbReference type="PANTHER" id="PTHR45947:SF3">
    <property type="entry name" value="SULFOQUINOVOSYL TRANSFERASE SQD2"/>
    <property type="match status" value="1"/>
</dbReference>
<evidence type="ECO:0000313" key="2">
    <source>
        <dbReference type="EMBL" id="MFD2698601.1"/>
    </source>
</evidence>
<comment type="caution">
    <text evidence="2">The sequence shown here is derived from an EMBL/GenBank/DDBJ whole genome shotgun (WGS) entry which is preliminary data.</text>
</comment>
<accession>A0ABW5SFW8</accession>
<dbReference type="Proteomes" id="UP001597357">
    <property type="component" value="Unassembled WGS sequence"/>
</dbReference>
<keyword evidence="2" id="KW-0328">Glycosyltransferase</keyword>
<keyword evidence="2" id="KW-0808">Transferase</keyword>
<evidence type="ECO:0000259" key="1">
    <source>
        <dbReference type="Pfam" id="PF00534"/>
    </source>
</evidence>
<evidence type="ECO:0000313" key="3">
    <source>
        <dbReference type="Proteomes" id="UP001597357"/>
    </source>
</evidence>
<dbReference type="PANTHER" id="PTHR45947">
    <property type="entry name" value="SULFOQUINOVOSYL TRANSFERASE SQD2"/>
    <property type="match status" value="1"/>
</dbReference>
<dbReference type="EC" id="2.4.-.-" evidence="2"/>
<dbReference type="Pfam" id="PF00534">
    <property type="entry name" value="Glycos_transf_1"/>
    <property type="match status" value="1"/>
</dbReference>
<dbReference type="InterPro" id="IPR001296">
    <property type="entry name" value="Glyco_trans_1"/>
</dbReference>
<gene>
    <name evidence="2" type="ORF">ACFSQ0_11410</name>
</gene>
<reference evidence="3" key="1">
    <citation type="journal article" date="2019" name="Int. J. Syst. Evol. Microbiol.">
        <title>The Global Catalogue of Microorganisms (GCM) 10K type strain sequencing project: providing services to taxonomists for standard genome sequencing and annotation.</title>
        <authorList>
            <consortium name="The Broad Institute Genomics Platform"/>
            <consortium name="The Broad Institute Genome Sequencing Center for Infectious Disease"/>
            <person name="Wu L."/>
            <person name="Ma J."/>
        </authorList>
    </citation>
    <scope>NUCLEOTIDE SEQUENCE [LARGE SCALE GENOMIC DNA]</scope>
    <source>
        <strain evidence="3">KCTC 42255</strain>
    </source>
</reference>